<reference evidence="2 3" key="1">
    <citation type="submission" date="2024-01" db="EMBL/GenBank/DDBJ databases">
        <title>The genomes of 5 underutilized Papilionoideae crops provide insights into root nodulation and disease resistanc.</title>
        <authorList>
            <person name="Jiang F."/>
        </authorList>
    </citation>
    <scope>NUCLEOTIDE SEQUENCE [LARGE SCALE GENOMIC DNA]</scope>
    <source>
        <strain evidence="2">DUOXIRENSHENG_FW03</strain>
        <tissue evidence="2">Leaves</tissue>
    </source>
</reference>
<evidence type="ECO:0000256" key="1">
    <source>
        <dbReference type="SAM" id="MobiDB-lite"/>
    </source>
</evidence>
<accession>A0AAN9T5G7</accession>
<dbReference type="Proteomes" id="UP001386955">
    <property type="component" value="Unassembled WGS sequence"/>
</dbReference>
<dbReference type="AlphaFoldDB" id="A0AAN9T5G7"/>
<organism evidence="2 3">
    <name type="scientific">Psophocarpus tetragonolobus</name>
    <name type="common">Winged bean</name>
    <name type="synonym">Dolichos tetragonolobus</name>
    <dbReference type="NCBI Taxonomy" id="3891"/>
    <lineage>
        <taxon>Eukaryota</taxon>
        <taxon>Viridiplantae</taxon>
        <taxon>Streptophyta</taxon>
        <taxon>Embryophyta</taxon>
        <taxon>Tracheophyta</taxon>
        <taxon>Spermatophyta</taxon>
        <taxon>Magnoliopsida</taxon>
        <taxon>eudicotyledons</taxon>
        <taxon>Gunneridae</taxon>
        <taxon>Pentapetalae</taxon>
        <taxon>rosids</taxon>
        <taxon>fabids</taxon>
        <taxon>Fabales</taxon>
        <taxon>Fabaceae</taxon>
        <taxon>Papilionoideae</taxon>
        <taxon>50 kb inversion clade</taxon>
        <taxon>NPAAA clade</taxon>
        <taxon>indigoferoid/millettioid clade</taxon>
        <taxon>Phaseoleae</taxon>
        <taxon>Psophocarpus</taxon>
    </lineage>
</organism>
<gene>
    <name evidence="2" type="ORF">VNO78_04384</name>
</gene>
<comment type="caution">
    <text evidence="2">The sequence shown here is derived from an EMBL/GenBank/DDBJ whole genome shotgun (WGS) entry which is preliminary data.</text>
</comment>
<feature type="compositionally biased region" description="Basic residues" evidence="1">
    <location>
        <begin position="57"/>
        <end position="66"/>
    </location>
</feature>
<sequence>MAKADKTSQECKHRELSDPTFTIPKHMRSESDFNSMGKQKREEKNKKKTTLPEWRKGMRVRPRKKQNGNLKSKQNREGIEMDEKVLSLFLVCPLDFTEKEKSSEMGNEGEDKKHLKQPAGISLNLHFHTFMLRLSP</sequence>
<evidence type="ECO:0000313" key="2">
    <source>
        <dbReference type="EMBL" id="KAK7412768.1"/>
    </source>
</evidence>
<keyword evidence="3" id="KW-1185">Reference proteome</keyword>
<proteinExistence type="predicted"/>
<name>A0AAN9T5G7_PSOTE</name>
<feature type="region of interest" description="Disordered" evidence="1">
    <location>
        <begin position="1"/>
        <end position="78"/>
    </location>
</feature>
<protein>
    <submittedName>
        <fullName evidence="2">Uncharacterized protein</fullName>
    </submittedName>
</protein>
<dbReference type="EMBL" id="JAYMYS010000001">
    <property type="protein sequence ID" value="KAK7412768.1"/>
    <property type="molecule type" value="Genomic_DNA"/>
</dbReference>
<evidence type="ECO:0000313" key="3">
    <source>
        <dbReference type="Proteomes" id="UP001386955"/>
    </source>
</evidence>
<feature type="compositionally biased region" description="Basic and acidic residues" evidence="1">
    <location>
        <begin position="1"/>
        <end position="17"/>
    </location>
</feature>